<evidence type="ECO:0000313" key="1">
    <source>
        <dbReference type="EMBL" id="GFY47324.1"/>
    </source>
</evidence>
<evidence type="ECO:0000313" key="3">
    <source>
        <dbReference type="Proteomes" id="UP000886998"/>
    </source>
</evidence>
<proteinExistence type="predicted"/>
<gene>
    <name evidence="1" type="primary">NCL1_49061</name>
    <name evidence="2" type="ORF">TNIN_41991</name>
    <name evidence="1" type="ORF">TNIN_468401</name>
</gene>
<comment type="caution">
    <text evidence="1">The sequence shown here is derived from an EMBL/GenBank/DDBJ whole genome shotgun (WGS) entry which is preliminary data.</text>
</comment>
<reference evidence="1" key="1">
    <citation type="submission" date="2020-08" db="EMBL/GenBank/DDBJ databases">
        <title>Multicomponent nature underlies the extraordinary mechanical properties of spider dragline silk.</title>
        <authorList>
            <person name="Kono N."/>
            <person name="Nakamura H."/>
            <person name="Mori M."/>
            <person name="Yoshida Y."/>
            <person name="Ohtoshi R."/>
            <person name="Malay A.D."/>
            <person name="Moran D.A.P."/>
            <person name="Tomita M."/>
            <person name="Numata K."/>
            <person name="Arakawa K."/>
        </authorList>
    </citation>
    <scope>NUCLEOTIDE SEQUENCE</scope>
</reference>
<sequence length="322" mass="39211">MALVRLVLIESYKWLQDHKTIIESSTKLQNLFHWTQDIKIDRHKTAKAIIADDNIDIRYRFKLASHYCFQEDVFSIWEILDDAQRNYFEGIDLNIVQIWVNWARNGGDINWEEIARDGRFGLQRFFPKLGREKRLQHLRRYGRGIWNDYHELQFCLSILDQNEQYEVLKRCPFQVIEVFLDWPVQGKLLDVVELLWPYLSEQNFRDFFYVILCQKRLFNWIGYDYINLVKKLYKRVPFERRKFIEKDAIYKTLIFALEYDRSNFFPHELRVHGKDDNFLAIHSGTTAFVIFKYKGDFSSFSHPLHKTFYLYLRTHIRFFIQD</sequence>
<dbReference type="AlphaFoldDB" id="A0A8X6X7A8"/>
<keyword evidence="3" id="KW-1185">Reference proteome</keyword>
<accession>A0A8X6X7A8</accession>
<evidence type="ECO:0000313" key="2">
    <source>
        <dbReference type="EMBL" id="GFY74075.1"/>
    </source>
</evidence>
<dbReference type="EMBL" id="BMAV01005895">
    <property type="protein sequence ID" value="GFY47324.1"/>
    <property type="molecule type" value="Genomic_DNA"/>
</dbReference>
<dbReference type="EMBL" id="BMAV01020545">
    <property type="protein sequence ID" value="GFY74075.1"/>
    <property type="molecule type" value="Genomic_DNA"/>
</dbReference>
<organism evidence="1 3">
    <name type="scientific">Trichonephila inaurata madagascariensis</name>
    <dbReference type="NCBI Taxonomy" id="2747483"/>
    <lineage>
        <taxon>Eukaryota</taxon>
        <taxon>Metazoa</taxon>
        <taxon>Ecdysozoa</taxon>
        <taxon>Arthropoda</taxon>
        <taxon>Chelicerata</taxon>
        <taxon>Arachnida</taxon>
        <taxon>Araneae</taxon>
        <taxon>Araneomorphae</taxon>
        <taxon>Entelegynae</taxon>
        <taxon>Araneoidea</taxon>
        <taxon>Nephilidae</taxon>
        <taxon>Trichonephila</taxon>
        <taxon>Trichonephila inaurata</taxon>
    </lineage>
</organism>
<protein>
    <submittedName>
        <fullName evidence="1">Uncharacterized protein</fullName>
    </submittedName>
</protein>
<dbReference type="OrthoDB" id="6472729at2759"/>
<name>A0A8X6X7A8_9ARAC</name>
<dbReference type="Proteomes" id="UP000886998">
    <property type="component" value="Unassembled WGS sequence"/>
</dbReference>